<feature type="compositionally biased region" description="Low complexity" evidence="1">
    <location>
        <begin position="148"/>
        <end position="159"/>
    </location>
</feature>
<keyword evidence="3" id="KW-1185">Reference proteome</keyword>
<feature type="compositionally biased region" description="Low complexity" evidence="1">
    <location>
        <begin position="52"/>
        <end position="66"/>
    </location>
</feature>
<feature type="compositionally biased region" description="Basic residues" evidence="1">
    <location>
        <begin position="35"/>
        <end position="51"/>
    </location>
</feature>
<feature type="region of interest" description="Disordered" evidence="1">
    <location>
        <begin position="186"/>
        <end position="217"/>
    </location>
</feature>
<feature type="region of interest" description="Disordered" evidence="1">
    <location>
        <begin position="1"/>
        <end position="92"/>
    </location>
</feature>
<comment type="caution">
    <text evidence="2">The sequence shown here is derived from an EMBL/GenBank/DDBJ whole genome shotgun (WGS) entry which is preliminary data.</text>
</comment>
<gene>
    <name evidence="2" type="ORF">PCOR1329_LOCUS24070</name>
</gene>
<name>A0ABN9RVB6_9DINO</name>
<sequence length="262" mass="27272">CPRRGGTRKRRAPPPCSPTPPKRARIGKSRGGEGRRRRRRRRRRSLGKRGARAYAWGGPAAAPTAGSSLRGDAAGSAVPWRRAQQGRGRGVEASWKEAASSRAPAAPSKKGACFQEALHLPLRPLCARPSAQQPAVQLGRGVGGDGAGVAEAPRPGCRPRGPAGQALWLTLFVLGNLQPLGAPRWAPGPSENSSGRTACPGAGVMVSAGKGSPRAHDARGLCRQASRRKGAIHIALWSASPVVSLTAPYATCQELPGVSLTQ</sequence>
<organism evidence="2 3">
    <name type="scientific">Prorocentrum cordatum</name>
    <dbReference type="NCBI Taxonomy" id="2364126"/>
    <lineage>
        <taxon>Eukaryota</taxon>
        <taxon>Sar</taxon>
        <taxon>Alveolata</taxon>
        <taxon>Dinophyceae</taxon>
        <taxon>Prorocentrales</taxon>
        <taxon>Prorocentraceae</taxon>
        <taxon>Prorocentrum</taxon>
    </lineage>
</organism>
<proteinExistence type="predicted"/>
<accession>A0ABN9RVB6</accession>
<feature type="compositionally biased region" description="Basic residues" evidence="1">
    <location>
        <begin position="1"/>
        <end position="12"/>
    </location>
</feature>
<protein>
    <submittedName>
        <fullName evidence="2">Uncharacterized protein</fullName>
    </submittedName>
</protein>
<evidence type="ECO:0000256" key="1">
    <source>
        <dbReference type="SAM" id="MobiDB-lite"/>
    </source>
</evidence>
<reference evidence="2" key="1">
    <citation type="submission" date="2023-10" db="EMBL/GenBank/DDBJ databases">
        <authorList>
            <person name="Chen Y."/>
            <person name="Shah S."/>
            <person name="Dougan E. K."/>
            <person name="Thang M."/>
            <person name="Chan C."/>
        </authorList>
    </citation>
    <scope>NUCLEOTIDE SEQUENCE [LARGE SCALE GENOMIC DNA]</scope>
</reference>
<feature type="non-terminal residue" evidence="2">
    <location>
        <position position="262"/>
    </location>
</feature>
<evidence type="ECO:0000313" key="2">
    <source>
        <dbReference type="EMBL" id="CAK0823285.1"/>
    </source>
</evidence>
<feature type="region of interest" description="Disordered" evidence="1">
    <location>
        <begin position="138"/>
        <end position="159"/>
    </location>
</feature>
<feature type="non-terminal residue" evidence="2">
    <location>
        <position position="1"/>
    </location>
</feature>
<evidence type="ECO:0000313" key="3">
    <source>
        <dbReference type="Proteomes" id="UP001189429"/>
    </source>
</evidence>
<dbReference type="Proteomes" id="UP001189429">
    <property type="component" value="Unassembled WGS sequence"/>
</dbReference>
<dbReference type="EMBL" id="CAUYUJ010008231">
    <property type="protein sequence ID" value="CAK0823285.1"/>
    <property type="molecule type" value="Genomic_DNA"/>
</dbReference>